<protein>
    <submittedName>
        <fullName evidence="7">MFS family permease</fullName>
    </submittedName>
</protein>
<dbReference type="Gene3D" id="1.20.1250.20">
    <property type="entry name" value="MFS general substrate transporter like domains"/>
    <property type="match status" value="1"/>
</dbReference>
<evidence type="ECO:0000256" key="1">
    <source>
        <dbReference type="ARBA" id="ARBA00004141"/>
    </source>
</evidence>
<comment type="caution">
    <text evidence="7">The sequence shown here is derived from an EMBL/GenBank/DDBJ whole genome shotgun (WGS) entry which is preliminary data.</text>
</comment>
<feature type="transmembrane region" description="Helical" evidence="5">
    <location>
        <begin position="95"/>
        <end position="113"/>
    </location>
</feature>
<gene>
    <name evidence="7" type="ORF">J2Z17_001754</name>
</gene>
<feature type="transmembrane region" description="Helical" evidence="5">
    <location>
        <begin position="347"/>
        <end position="367"/>
    </location>
</feature>
<organism evidence="7 8">
    <name type="scientific">Rhizobium halophytocola</name>
    <dbReference type="NCBI Taxonomy" id="735519"/>
    <lineage>
        <taxon>Bacteria</taxon>
        <taxon>Pseudomonadati</taxon>
        <taxon>Pseudomonadota</taxon>
        <taxon>Alphaproteobacteria</taxon>
        <taxon>Hyphomicrobiales</taxon>
        <taxon>Rhizobiaceae</taxon>
        <taxon>Rhizobium/Agrobacterium group</taxon>
        <taxon>Rhizobium</taxon>
    </lineage>
</organism>
<reference evidence="7 8" key="1">
    <citation type="submission" date="2021-03" db="EMBL/GenBank/DDBJ databases">
        <title>Genomic Encyclopedia of Type Strains, Phase IV (KMG-IV): sequencing the most valuable type-strain genomes for metagenomic binning, comparative biology and taxonomic classification.</title>
        <authorList>
            <person name="Goeker M."/>
        </authorList>
    </citation>
    <scope>NUCLEOTIDE SEQUENCE [LARGE SCALE GENOMIC DNA]</scope>
    <source>
        <strain evidence="7 8">DSM 21600</strain>
    </source>
</reference>
<dbReference type="PROSITE" id="PS50850">
    <property type="entry name" value="MFS"/>
    <property type="match status" value="1"/>
</dbReference>
<keyword evidence="2 5" id="KW-0812">Transmembrane</keyword>
<feature type="transmembrane region" description="Helical" evidence="5">
    <location>
        <begin position="449"/>
        <end position="468"/>
    </location>
</feature>
<feature type="transmembrane region" description="Helical" evidence="5">
    <location>
        <begin position="242"/>
        <end position="259"/>
    </location>
</feature>
<feature type="transmembrane region" description="Helical" evidence="5">
    <location>
        <begin position="119"/>
        <end position="140"/>
    </location>
</feature>
<dbReference type="Proteomes" id="UP000759443">
    <property type="component" value="Unassembled WGS sequence"/>
</dbReference>
<feature type="transmembrane region" description="Helical" evidence="5">
    <location>
        <begin position="316"/>
        <end position="335"/>
    </location>
</feature>
<feature type="transmembrane region" description="Helical" evidence="5">
    <location>
        <begin position="373"/>
        <end position="392"/>
    </location>
</feature>
<dbReference type="EMBL" id="JAGGJU010000004">
    <property type="protein sequence ID" value="MBP1850320.1"/>
    <property type="molecule type" value="Genomic_DNA"/>
</dbReference>
<evidence type="ECO:0000256" key="2">
    <source>
        <dbReference type="ARBA" id="ARBA00022692"/>
    </source>
</evidence>
<evidence type="ECO:0000313" key="8">
    <source>
        <dbReference type="Proteomes" id="UP000759443"/>
    </source>
</evidence>
<keyword evidence="4 5" id="KW-0472">Membrane</keyword>
<sequence>MDITKVETTEPAPSGGRWLEIFTGTYAPTTTMLCLGVAIFSFNGFLVSTTLPTAIAEIGGARLISWSVSLFLTASIIAGMMAAHAKQRFGARASLTAAGGTFLLGTLIAANAGSMPQLLVGRIGQGLGDGLIAATCYTLIPDIYPKRLMSKVFGTEAAVWAIGAFAGPVLAGLLTEFVSWRAAFYVNVPIILTFLAFVLLILPKSVPGDGAEPHGPIPVLRLGLICLGMLAVMIAGVVEDRILSGLLLALALAGFPLTARLDRRAPNGLLPRSAFGFSSLSGLGFWVVVMMSVAQAASGVFMVYGLQNLWHFGPTIAGSTGALMAICWSLSAVLVANIHHPRLQITLIWVGPLLQTIGIGFITTGFLSGHLALIITGQIFVGCGFGTSWSFISQTMMAASLSSERDKTSALLPTLQSAGFALGGAIAGFTANAAGFVNGASGEAVRQPVVAAFSLASLLAALAVAAAVRATRRDMLADADLDACALSPTAEPR</sequence>
<keyword evidence="3 5" id="KW-1133">Transmembrane helix</keyword>
<dbReference type="PANTHER" id="PTHR23501">
    <property type="entry name" value="MAJOR FACILITATOR SUPERFAMILY"/>
    <property type="match status" value="1"/>
</dbReference>
<proteinExistence type="predicted"/>
<evidence type="ECO:0000256" key="3">
    <source>
        <dbReference type="ARBA" id="ARBA00022989"/>
    </source>
</evidence>
<dbReference type="InterPro" id="IPR036259">
    <property type="entry name" value="MFS_trans_sf"/>
</dbReference>
<dbReference type="Pfam" id="PF07690">
    <property type="entry name" value="MFS_1"/>
    <property type="match status" value="1"/>
</dbReference>
<evidence type="ECO:0000313" key="7">
    <source>
        <dbReference type="EMBL" id="MBP1850320.1"/>
    </source>
</evidence>
<feature type="transmembrane region" description="Helical" evidence="5">
    <location>
        <begin position="280"/>
        <end position="304"/>
    </location>
</feature>
<feature type="transmembrane region" description="Helical" evidence="5">
    <location>
        <begin position="152"/>
        <end position="171"/>
    </location>
</feature>
<feature type="transmembrane region" description="Helical" evidence="5">
    <location>
        <begin position="183"/>
        <end position="203"/>
    </location>
</feature>
<evidence type="ECO:0000256" key="4">
    <source>
        <dbReference type="ARBA" id="ARBA00023136"/>
    </source>
</evidence>
<feature type="domain" description="Major facilitator superfamily (MFS) profile" evidence="6">
    <location>
        <begin position="29"/>
        <end position="472"/>
    </location>
</feature>
<dbReference type="PANTHER" id="PTHR23501:SF154">
    <property type="entry name" value="MULTIDRUG-EFFLUX TRANSPORTER RV1634-RELATED"/>
    <property type="match status" value="1"/>
</dbReference>
<feature type="transmembrane region" description="Helical" evidence="5">
    <location>
        <begin position="63"/>
        <end position="83"/>
    </location>
</feature>
<feature type="transmembrane region" description="Helical" evidence="5">
    <location>
        <begin position="413"/>
        <end position="437"/>
    </location>
</feature>
<name>A0ABS4DXA1_9HYPH</name>
<dbReference type="InterPro" id="IPR020846">
    <property type="entry name" value="MFS_dom"/>
</dbReference>
<keyword evidence="8" id="KW-1185">Reference proteome</keyword>
<dbReference type="RefSeq" id="WP_209943938.1">
    <property type="nucleotide sequence ID" value="NZ_JAGGJU010000004.1"/>
</dbReference>
<accession>A0ABS4DXA1</accession>
<dbReference type="InterPro" id="IPR011701">
    <property type="entry name" value="MFS"/>
</dbReference>
<evidence type="ECO:0000256" key="5">
    <source>
        <dbReference type="SAM" id="Phobius"/>
    </source>
</evidence>
<evidence type="ECO:0000259" key="6">
    <source>
        <dbReference type="PROSITE" id="PS50850"/>
    </source>
</evidence>
<comment type="subcellular location">
    <subcellularLocation>
        <location evidence="1">Membrane</location>
        <topology evidence="1">Multi-pass membrane protein</topology>
    </subcellularLocation>
</comment>
<dbReference type="SUPFAM" id="SSF103473">
    <property type="entry name" value="MFS general substrate transporter"/>
    <property type="match status" value="1"/>
</dbReference>
<feature type="transmembrane region" description="Helical" evidence="5">
    <location>
        <begin position="215"/>
        <end position="236"/>
    </location>
</feature>